<evidence type="ECO:0000313" key="3">
    <source>
        <dbReference type="Proteomes" id="UP001161257"/>
    </source>
</evidence>
<accession>A0AA37RE12</accession>
<dbReference type="EMBL" id="BSKJ01000004">
    <property type="protein sequence ID" value="GLO35458.1"/>
    <property type="molecule type" value="Genomic_DNA"/>
</dbReference>
<dbReference type="AlphaFoldDB" id="A0AA37RE12"/>
<feature type="transmembrane region" description="Helical" evidence="1">
    <location>
        <begin position="20"/>
        <end position="40"/>
    </location>
</feature>
<protein>
    <submittedName>
        <fullName evidence="2">Uncharacterized protein</fullName>
    </submittedName>
</protein>
<organism evidence="2 3">
    <name type="scientific">Pseudomonas putida</name>
    <name type="common">Arthrobacter siderocapsulatus</name>
    <dbReference type="NCBI Taxonomy" id="303"/>
    <lineage>
        <taxon>Bacteria</taxon>
        <taxon>Pseudomonadati</taxon>
        <taxon>Pseudomonadota</taxon>
        <taxon>Gammaproteobacteria</taxon>
        <taxon>Pseudomonadales</taxon>
        <taxon>Pseudomonadaceae</taxon>
        <taxon>Pseudomonas</taxon>
    </lineage>
</organism>
<keyword evidence="1" id="KW-1133">Transmembrane helix</keyword>
<evidence type="ECO:0000313" key="2">
    <source>
        <dbReference type="EMBL" id="GLO35458.1"/>
    </source>
</evidence>
<name>A0AA37RE12_PSEPU</name>
<comment type="caution">
    <text evidence="2">The sequence shown here is derived from an EMBL/GenBank/DDBJ whole genome shotgun (WGS) entry which is preliminary data.</text>
</comment>
<evidence type="ECO:0000256" key="1">
    <source>
        <dbReference type="SAM" id="Phobius"/>
    </source>
</evidence>
<gene>
    <name evidence="2" type="ORF">PPUN14671_22910</name>
</gene>
<dbReference type="Proteomes" id="UP001161257">
    <property type="component" value="Unassembled WGS sequence"/>
</dbReference>
<proteinExistence type="predicted"/>
<reference evidence="2" key="1">
    <citation type="submission" date="2023-01" db="EMBL/GenBank/DDBJ databases">
        <title>Whole-genome sequence of Pseudomonas putida NBRC 14671.</title>
        <authorList>
            <person name="Morohoshi T."/>
            <person name="Someya N."/>
        </authorList>
    </citation>
    <scope>NUCLEOTIDE SEQUENCE</scope>
    <source>
        <strain evidence="2">NBRC 14671</strain>
    </source>
</reference>
<keyword evidence="1" id="KW-0812">Transmembrane</keyword>
<keyword evidence="1" id="KW-0472">Membrane</keyword>
<sequence length="66" mass="6856">MNGISRTVMRRYSALRVVSVPWSGAGLCAMIGFSFVMVVAASPVPALAMTSLGDCGVPVFVLLHSA</sequence>